<gene>
    <name evidence="2" type="ORF">GCM10010439_31440</name>
</gene>
<proteinExistence type="predicted"/>
<evidence type="ECO:0008006" key="4">
    <source>
        <dbReference type="Google" id="ProtNLM"/>
    </source>
</evidence>
<sequence length="182" mass="19573">MKKWLILTAAGAAVLLAAGLLFFKSRSEDPRPLVRACDVLTEETARSLLGEVSRGNDDNDGLSTRCQYLTDPAGGSIDLSAQRHRATEKADAVQRARRDVRSQGERGTSYPGLGDEAYLLSFEIPSSVSPSGPAASGSMTTLTTRVRDLRVTASFNGEAAPEQALAAVDRLTRDYLARTDRD</sequence>
<feature type="region of interest" description="Disordered" evidence="1">
    <location>
        <begin position="82"/>
        <end position="109"/>
    </location>
</feature>
<dbReference type="EMBL" id="BAAATZ010000012">
    <property type="protein sequence ID" value="GAA2726969.1"/>
    <property type="molecule type" value="Genomic_DNA"/>
</dbReference>
<keyword evidence="3" id="KW-1185">Reference proteome</keyword>
<evidence type="ECO:0000313" key="3">
    <source>
        <dbReference type="Proteomes" id="UP001501842"/>
    </source>
</evidence>
<evidence type="ECO:0000313" key="2">
    <source>
        <dbReference type="EMBL" id="GAA2726969.1"/>
    </source>
</evidence>
<evidence type="ECO:0000256" key="1">
    <source>
        <dbReference type="SAM" id="MobiDB-lite"/>
    </source>
</evidence>
<organism evidence="2 3">
    <name type="scientific">Actinocorallia aurantiaca</name>
    <dbReference type="NCBI Taxonomy" id="46204"/>
    <lineage>
        <taxon>Bacteria</taxon>
        <taxon>Bacillati</taxon>
        <taxon>Actinomycetota</taxon>
        <taxon>Actinomycetes</taxon>
        <taxon>Streptosporangiales</taxon>
        <taxon>Thermomonosporaceae</taxon>
        <taxon>Actinocorallia</taxon>
    </lineage>
</organism>
<comment type="caution">
    <text evidence="2">The sequence shown here is derived from an EMBL/GenBank/DDBJ whole genome shotgun (WGS) entry which is preliminary data.</text>
</comment>
<dbReference type="RefSeq" id="WP_344451119.1">
    <property type="nucleotide sequence ID" value="NZ_BAAATZ010000012.1"/>
</dbReference>
<protein>
    <recommendedName>
        <fullName evidence="4">Secreted protein</fullName>
    </recommendedName>
</protein>
<reference evidence="2 3" key="1">
    <citation type="journal article" date="2019" name="Int. J. Syst. Evol. Microbiol.">
        <title>The Global Catalogue of Microorganisms (GCM) 10K type strain sequencing project: providing services to taxonomists for standard genome sequencing and annotation.</title>
        <authorList>
            <consortium name="The Broad Institute Genomics Platform"/>
            <consortium name="The Broad Institute Genome Sequencing Center for Infectious Disease"/>
            <person name="Wu L."/>
            <person name="Ma J."/>
        </authorList>
    </citation>
    <scope>NUCLEOTIDE SEQUENCE [LARGE SCALE GENOMIC DNA]</scope>
    <source>
        <strain evidence="2 3">JCM 8201</strain>
    </source>
</reference>
<feature type="compositionally biased region" description="Basic and acidic residues" evidence="1">
    <location>
        <begin position="85"/>
        <end position="104"/>
    </location>
</feature>
<name>A0ABN3UAT8_9ACTN</name>
<dbReference type="Proteomes" id="UP001501842">
    <property type="component" value="Unassembled WGS sequence"/>
</dbReference>
<accession>A0ABN3UAT8</accession>